<evidence type="ECO:0000313" key="2">
    <source>
        <dbReference type="Proteomes" id="UP000069697"/>
    </source>
</evidence>
<evidence type="ECO:0000313" key="1">
    <source>
        <dbReference type="EMBL" id="GAS81384.1"/>
    </source>
</evidence>
<evidence type="ECO:0008006" key="3">
    <source>
        <dbReference type="Google" id="ProtNLM"/>
    </source>
</evidence>
<reference evidence="1 2" key="1">
    <citation type="journal article" date="2016" name="Genome Announc.">
        <title>Draft Genome Sequence of Paenibacillus amylolyticus Heshi-A3, Isolated from Fermented Rice Bran in a Japanese Fermented Seafood Dish.</title>
        <authorList>
            <person name="Akuzawa S."/>
            <person name="Nagaoka J."/>
            <person name="Kanekatsu M."/>
            <person name="Kubota E."/>
            <person name="Ohtake R."/>
            <person name="Suzuki T."/>
            <person name="Kanesaki Y."/>
        </authorList>
    </citation>
    <scope>NUCLEOTIDE SEQUENCE [LARGE SCALE GENOMIC DNA]</scope>
    <source>
        <strain evidence="1 2">Heshi-A3</strain>
    </source>
</reference>
<comment type="caution">
    <text evidence="1">The sequence shown here is derived from an EMBL/GenBank/DDBJ whole genome shotgun (WGS) entry which is preliminary data.</text>
</comment>
<dbReference type="Gene3D" id="2.60.40.2700">
    <property type="match status" value="1"/>
</dbReference>
<dbReference type="Proteomes" id="UP000069697">
    <property type="component" value="Unassembled WGS sequence"/>
</dbReference>
<name>A0A100VKG4_PAEAM</name>
<reference evidence="2" key="2">
    <citation type="submission" date="2016-01" db="EMBL/GenBank/DDBJ databases">
        <title>Draft Genome Sequence of Paenibacillus amylolyticus Heshi-A3 that Was Isolated from Fermented Rice Bran with Aging Salted Mackerel, Which Was Named Heshiko as Traditional Fermented Seafood in Japan.</title>
        <authorList>
            <person name="Akuzawa S."/>
            <person name="Nakagawa J."/>
            <person name="Kanekatsu T."/>
            <person name="Kubota E."/>
            <person name="Ohtake R."/>
            <person name="Suzuki T."/>
            <person name="Kanesaki Y."/>
        </authorList>
    </citation>
    <scope>NUCLEOTIDE SEQUENCE [LARGE SCALE GENOMIC DNA]</scope>
    <source>
        <strain evidence="2">Heshi-A3</strain>
    </source>
</reference>
<accession>A0A100VKG4</accession>
<gene>
    <name evidence="1" type="ORF">PAHA3_1458</name>
</gene>
<dbReference type="EMBL" id="BCNV01000001">
    <property type="protein sequence ID" value="GAS81384.1"/>
    <property type="molecule type" value="Genomic_DNA"/>
</dbReference>
<proteinExistence type="predicted"/>
<dbReference type="SUPFAM" id="SSF63446">
    <property type="entry name" value="Type I dockerin domain"/>
    <property type="match status" value="1"/>
</dbReference>
<sequence length="350" mass="38893">MKGKQNKKRLKPILKKSMLTALGLGIALPIGGTLPQANAGAIGPVINISRPVLNDGIKWLSYSSEQNDPSFVPDVPIEVTSNNTVRINLSTHFRSDEFNTLTASSDDSSIAEVYVETRQDENMPTPTSTLVVIPYKSGKINIELKAKYTVSDVPETVTDNFELYISKNGDVNADGKVNSLDAADLLDYLRNMVSRRGFSYVEMNRMDVDRNAEPALGDMNALLQGYKGKTLGGENNDYVLTFQQVDDAPYVLNGQLKDNMQNVFSTDYYLMDIDYDDSLNTPSYQWYRATDALGEDRVLIGGETGEQHSVTSEDEDHYLVLEVITHSTSNPNTEPRRTFIVGKEKIQLPD</sequence>
<protein>
    <recommendedName>
        <fullName evidence="3">Dockerin domain-containing protein</fullName>
    </recommendedName>
</protein>
<dbReference type="RefSeq" id="WP_062834095.1">
    <property type="nucleotide sequence ID" value="NZ_BCNV01000001.1"/>
</dbReference>
<dbReference type="Gene3D" id="1.10.1330.10">
    <property type="entry name" value="Dockerin domain"/>
    <property type="match status" value="1"/>
</dbReference>
<dbReference type="AlphaFoldDB" id="A0A100VKG4"/>
<dbReference type="InterPro" id="IPR036439">
    <property type="entry name" value="Dockerin_dom_sf"/>
</dbReference>
<organism evidence="1 2">
    <name type="scientific">Paenibacillus amylolyticus</name>
    <dbReference type="NCBI Taxonomy" id="1451"/>
    <lineage>
        <taxon>Bacteria</taxon>
        <taxon>Bacillati</taxon>
        <taxon>Bacillota</taxon>
        <taxon>Bacilli</taxon>
        <taxon>Bacillales</taxon>
        <taxon>Paenibacillaceae</taxon>
        <taxon>Paenibacillus</taxon>
    </lineage>
</organism>
<dbReference type="GO" id="GO:0000272">
    <property type="term" value="P:polysaccharide catabolic process"/>
    <property type="evidence" value="ECO:0007669"/>
    <property type="project" value="InterPro"/>
</dbReference>